<dbReference type="Pfam" id="PF13531">
    <property type="entry name" value="SBP_bac_11"/>
    <property type="match status" value="1"/>
</dbReference>
<evidence type="ECO:0000313" key="3">
    <source>
        <dbReference type="Proteomes" id="UP000183994"/>
    </source>
</evidence>
<feature type="domain" description="VWFA" evidence="1">
    <location>
        <begin position="356"/>
        <end position="542"/>
    </location>
</feature>
<name>A0A1M6VKD8_9BACT</name>
<dbReference type="EMBL" id="FQZU01000034">
    <property type="protein sequence ID" value="SHK81929.1"/>
    <property type="molecule type" value="Genomic_DNA"/>
</dbReference>
<dbReference type="GO" id="GO:0015689">
    <property type="term" value="P:molybdate ion transport"/>
    <property type="evidence" value="ECO:0007669"/>
    <property type="project" value="TreeGrafter"/>
</dbReference>
<dbReference type="STRING" id="1121393.SAMN02745216_04141"/>
<dbReference type="AlphaFoldDB" id="A0A1M6VKD8"/>
<evidence type="ECO:0000313" key="2">
    <source>
        <dbReference type="EMBL" id="SHK81929.1"/>
    </source>
</evidence>
<evidence type="ECO:0000259" key="1">
    <source>
        <dbReference type="PROSITE" id="PS50234"/>
    </source>
</evidence>
<protein>
    <submittedName>
        <fullName evidence="2">Ca-activated chloride channel family protein</fullName>
    </submittedName>
</protein>
<dbReference type="SUPFAM" id="SSF53300">
    <property type="entry name" value="vWA-like"/>
    <property type="match status" value="1"/>
</dbReference>
<dbReference type="Pfam" id="PF00092">
    <property type="entry name" value="VWA"/>
    <property type="match status" value="1"/>
</dbReference>
<proteinExistence type="predicted"/>
<dbReference type="PANTHER" id="PTHR30632">
    <property type="entry name" value="MOLYBDATE-BINDING PERIPLASMIC PROTEIN"/>
    <property type="match status" value="1"/>
</dbReference>
<gene>
    <name evidence="2" type="ORF">SAMN02745216_04141</name>
</gene>
<dbReference type="SUPFAM" id="SSF53850">
    <property type="entry name" value="Periplasmic binding protein-like II"/>
    <property type="match status" value="1"/>
</dbReference>
<organism evidence="2 3">
    <name type="scientific">Desulfatibacillum alkenivorans DSM 16219</name>
    <dbReference type="NCBI Taxonomy" id="1121393"/>
    <lineage>
        <taxon>Bacteria</taxon>
        <taxon>Pseudomonadati</taxon>
        <taxon>Thermodesulfobacteriota</taxon>
        <taxon>Desulfobacteria</taxon>
        <taxon>Desulfobacterales</taxon>
        <taxon>Desulfatibacillaceae</taxon>
        <taxon>Desulfatibacillum</taxon>
    </lineage>
</organism>
<dbReference type="SMART" id="SM00327">
    <property type="entry name" value="VWA"/>
    <property type="match status" value="1"/>
</dbReference>
<accession>A0A1M6VKD8</accession>
<keyword evidence="3" id="KW-1185">Reference proteome</keyword>
<dbReference type="PANTHER" id="PTHR30632:SF0">
    <property type="entry name" value="SULFATE-BINDING PROTEIN"/>
    <property type="match status" value="1"/>
</dbReference>
<dbReference type="InterPro" id="IPR050682">
    <property type="entry name" value="ModA/WtpA"/>
</dbReference>
<sequence>MFAMKKRLFIRLAGALFVLFLFYTWGCGEPSPYQGMGLKIAAGSESKEIEPLIRQFAEKHKCDIHIEYKGSVDMMLDLASPGCPYDAVLPANSMWIRLGDKSLHRTSDEASIMRSPVVLGVKKSLAQRLGWIGKDVAVADILAAVRAGDLHFAMTSATQSNSGASAYMGLLYAFAGRPQVLESSHLMDPSLNKDIRDILGGIERSSGSSGWLKDLYIKKADSLDAMYNYEAMVIAANQELTRQGKEPLYVIYPVDGLAIADSTLAFVNKQGNGDKKPLFLALRDYLLSPEVQKEIFRTGFRTGLIGMNPEDVDKKVYNPNWGVDLNRTISPITWPRPDVIQQALTLYQTEFRKPSFTVYLLDVSGSMRGEGLPQLKKAMTGLLDPQSAEKFMLQTGRNDATVVVAFSDGPRPVAHMEGNAPNELRRVMGEIHALNANGGTNIYAAVQQALVIMKQNSERMEGSLPSVILMTDGKSNKGSLDELMQQWRALNAPFALPPVFGVTFGEADDAQLKELAELTSARVFDGRKHGLMHAFRSAKGYN</sequence>
<reference evidence="3" key="1">
    <citation type="submission" date="2016-11" db="EMBL/GenBank/DDBJ databases">
        <authorList>
            <person name="Varghese N."/>
            <person name="Submissions S."/>
        </authorList>
    </citation>
    <scope>NUCLEOTIDE SEQUENCE [LARGE SCALE GENOMIC DNA]</scope>
    <source>
        <strain evidence="3">DSM 16219</strain>
    </source>
</reference>
<dbReference type="Proteomes" id="UP000183994">
    <property type="component" value="Unassembled WGS sequence"/>
</dbReference>
<dbReference type="InterPro" id="IPR036465">
    <property type="entry name" value="vWFA_dom_sf"/>
</dbReference>
<dbReference type="InterPro" id="IPR002035">
    <property type="entry name" value="VWF_A"/>
</dbReference>
<dbReference type="GO" id="GO:0030973">
    <property type="term" value="F:molybdate ion binding"/>
    <property type="evidence" value="ECO:0007669"/>
    <property type="project" value="TreeGrafter"/>
</dbReference>
<dbReference type="Gene3D" id="3.40.50.410">
    <property type="entry name" value="von Willebrand factor, type A domain"/>
    <property type="match status" value="1"/>
</dbReference>
<dbReference type="PROSITE" id="PS50234">
    <property type="entry name" value="VWFA"/>
    <property type="match status" value="1"/>
</dbReference>